<keyword evidence="1" id="KW-0812">Transmembrane</keyword>
<gene>
    <name evidence="2" type="ORF">J0A66_20075</name>
</gene>
<feature type="transmembrane region" description="Helical" evidence="1">
    <location>
        <begin position="38"/>
        <end position="56"/>
    </location>
</feature>
<dbReference type="InterPro" id="IPR046168">
    <property type="entry name" value="DUF6170"/>
</dbReference>
<organism evidence="2 3">
    <name type="scientific">Bowmanella dokdonensis</name>
    <dbReference type="NCBI Taxonomy" id="751969"/>
    <lineage>
        <taxon>Bacteria</taxon>
        <taxon>Pseudomonadati</taxon>
        <taxon>Pseudomonadota</taxon>
        <taxon>Gammaproteobacteria</taxon>
        <taxon>Alteromonadales</taxon>
        <taxon>Alteromonadaceae</taxon>
        <taxon>Bowmanella</taxon>
    </lineage>
</organism>
<evidence type="ECO:0000313" key="3">
    <source>
        <dbReference type="Proteomes" id="UP000664654"/>
    </source>
</evidence>
<keyword evidence="1" id="KW-0472">Membrane</keyword>
<keyword evidence="1" id="KW-1133">Transmembrane helix</keyword>
<evidence type="ECO:0000256" key="1">
    <source>
        <dbReference type="SAM" id="Phobius"/>
    </source>
</evidence>
<reference evidence="2" key="1">
    <citation type="submission" date="2021-03" db="EMBL/GenBank/DDBJ databases">
        <title>novel species isolated from a fishpond in China.</title>
        <authorList>
            <person name="Lu H."/>
            <person name="Cai Z."/>
        </authorList>
    </citation>
    <scope>NUCLEOTIDE SEQUENCE</scope>
    <source>
        <strain evidence="2">JCM 30855</strain>
    </source>
</reference>
<dbReference type="EMBL" id="JAFKCV010000019">
    <property type="protein sequence ID" value="MBN7827539.1"/>
    <property type="molecule type" value="Genomic_DNA"/>
</dbReference>
<evidence type="ECO:0000313" key="2">
    <source>
        <dbReference type="EMBL" id="MBN7827539.1"/>
    </source>
</evidence>
<dbReference type="Pfam" id="PF19667">
    <property type="entry name" value="DUF6170"/>
    <property type="match status" value="1"/>
</dbReference>
<sequence>MKLYFSTRHIPGLARLRLTERLARVRQANQRLTGPQRLLLNVIKLVMLSLFFIFVLRSPDHWHNLVWALLSLLIYPLILKPVQYGFCAGYIDSGHTDNHKTE</sequence>
<accession>A0A939DR94</accession>
<dbReference type="Proteomes" id="UP000664654">
    <property type="component" value="Unassembled WGS sequence"/>
</dbReference>
<protein>
    <submittedName>
        <fullName evidence="2">Uncharacterized protein</fullName>
    </submittedName>
</protein>
<comment type="caution">
    <text evidence="2">The sequence shown here is derived from an EMBL/GenBank/DDBJ whole genome shotgun (WGS) entry which is preliminary data.</text>
</comment>
<keyword evidence="3" id="KW-1185">Reference proteome</keyword>
<feature type="transmembrane region" description="Helical" evidence="1">
    <location>
        <begin position="62"/>
        <end position="79"/>
    </location>
</feature>
<name>A0A939DR94_9ALTE</name>
<proteinExistence type="predicted"/>
<dbReference type="AlphaFoldDB" id="A0A939DR94"/>
<dbReference type="RefSeq" id="WP_206575647.1">
    <property type="nucleotide sequence ID" value="NZ_JAFKCV010000019.1"/>
</dbReference>